<evidence type="ECO:0000313" key="2">
    <source>
        <dbReference type="EMBL" id="BAV32576.1"/>
    </source>
</evidence>
<sequence length="168" mass="19005">MLKKIMQYSGQALFYGLFVAFIGYFSVAPAYVHFPSDQALIKVSFSHAGQPLEECRVRTAEELEKLPPNMRLPTQCGRERSPVTFELELDGKPVYRAELPPRGLSRDGASTVYQRFPVPAGQHRFRARLKDSVRVPDFNYTKEAEMTLAPGQVFVVDFNPRAGGFIFK</sequence>
<protein>
    <submittedName>
        <fullName evidence="2">Uncharacterized protein</fullName>
    </submittedName>
</protein>
<name>A0A1B4XCS6_9GAMM</name>
<keyword evidence="1" id="KW-1133">Transmembrane helix</keyword>
<proteinExistence type="predicted"/>
<dbReference type="Proteomes" id="UP000243180">
    <property type="component" value="Chromosome"/>
</dbReference>
<dbReference type="EMBL" id="AP014879">
    <property type="protein sequence ID" value="BAV32576.1"/>
    <property type="molecule type" value="Genomic_DNA"/>
</dbReference>
<keyword evidence="3" id="KW-1185">Reference proteome</keyword>
<dbReference type="KEGG" id="slim:SCL_0254"/>
<evidence type="ECO:0000313" key="3">
    <source>
        <dbReference type="Proteomes" id="UP000243180"/>
    </source>
</evidence>
<reference evidence="2 3" key="1">
    <citation type="submission" date="2015-05" db="EMBL/GenBank/DDBJ databases">
        <title>Complete genome sequence of a sulfur-oxidizing gammaproteobacterium strain HA5.</title>
        <authorList>
            <person name="Miura A."/>
            <person name="Kojima H."/>
            <person name="Fukui M."/>
        </authorList>
    </citation>
    <scope>NUCLEOTIDE SEQUENCE [LARGE SCALE GENOMIC DNA]</scope>
    <source>
        <strain evidence="2 3">HA5</strain>
    </source>
</reference>
<gene>
    <name evidence="2" type="ORF">SCL_0254</name>
</gene>
<dbReference type="AlphaFoldDB" id="A0A1B4XCS6"/>
<dbReference type="RefSeq" id="WP_096359247.1">
    <property type="nucleotide sequence ID" value="NZ_AP014879.1"/>
</dbReference>
<accession>A0A1B4XCS6</accession>
<dbReference type="InParanoid" id="A0A1B4XCS6"/>
<keyword evidence="1" id="KW-0472">Membrane</keyword>
<keyword evidence="1" id="KW-0812">Transmembrane</keyword>
<feature type="transmembrane region" description="Helical" evidence="1">
    <location>
        <begin position="12"/>
        <end position="32"/>
    </location>
</feature>
<organism evidence="2 3">
    <name type="scientific">Sulfuricaulis limicola</name>
    <dbReference type="NCBI Taxonomy" id="1620215"/>
    <lineage>
        <taxon>Bacteria</taxon>
        <taxon>Pseudomonadati</taxon>
        <taxon>Pseudomonadota</taxon>
        <taxon>Gammaproteobacteria</taxon>
        <taxon>Acidiferrobacterales</taxon>
        <taxon>Acidiferrobacteraceae</taxon>
        <taxon>Sulfuricaulis</taxon>
    </lineage>
</organism>
<dbReference type="OrthoDB" id="8560910at2"/>
<evidence type="ECO:0000256" key="1">
    <source>
        <dbReference type="SAM" id="Phobius"/>
    </source>
</evidence>